<evidence type="ECO:0000313" key="2">
    <source>
        <dbReference type="EMBL" id="MDI9864341.1"/>
    </source>
</evidence>
<proteinExistence type="predicted"/>
<reference evidence="2 3" key="1">
    <citation type="submission" date="2023-05" db="EMBL/GenBank/DDBJ databases">
        <title>Novel species of genus Flectobacillus isolated from stream in China.</title>
        <authorList>
            <person name="Lu H."/>
        </authorList>
    </citation>
    <scope>NUCLEOTIDE SEQUENCE [LARGE SCALE GENOMIC DNA]</scope>
    <source>
        <strain evidence="2 3">DC10W</strain>
    </source>
</reference>
<dbReference type="RefSeq" id="WP_283369543.1">
    <property type="nucleotide sequence ID" value="NZ_JASHID010000005.1"/>
</dbReference>
<evidence type="ECO:0000313" key="3">
    <source>
        <dbReference type="Proteomes" id="UP001236569"/>
    </source>
</evidence>
<feature type="signal peptide" evidence="1">
    <location>
        <begin position="1"/>
        <end position="23"/>
    </location>
</feature>
<evidence type="ECO:0000256" key="1">
    <source>
        <dbReference type="SAM" id="SignalP"/>
    </source>
</evidence>
<name>A0ABT6YMB8_9BACT</name>
<sequence length="219" mass="24152">MKTLQFSLLAISFCLLSSFYSVGQYSEGKKYLEGSFGIGKVSVKNPAQSDALSSNLNITYGKFVTKSKARFWTFGFSQSATERSLEYNEKNSQYRFSVGLGNEYYKQIFGNLGIYGRLQGNLNVGNSSKSIKDDFTPSNNEDTNTFSSGVTFGGSGGVSYFVNKKLALVVPIVSANVFALEFSQSTNEKIMSTFKSNYISYNISPTINLNLGIGIRYVF</sequence>
<protein>
    <recommendedName>
        <fullName evidence="4">Outer membrane protein beta-barrel domain-containing protein</fullName>
    </recommendedName>
</protein>
<evidence type="ECO:0008006" key="4">
    <source>
        <dbReference type="Google" id="ProtNLM"/>
    </source>
</evidence>
<gene>
    <name evidence="2" type="ORF">QM480_08390</name>
</gene>
<keyword evidence="3" id="KW-1185">Reference proteome</keyword>
<keyword evidence="1" id="KW-0732">Signal</keyword>
<feature type="chain" id="PRO_5045841132" description="Outer membrane protein beta-barrel domain-containing protein" evidence="1">
    <location>
        <begin position="24"/>
        <end position="219"/>
    </location>
</feature>
<organism evidence="2 3">
    <name type="scientific">Flectobacillus longus</name>
    <dbReference type="NCBI Taxonomy" id="2984207"/>
    <lineage>
        <taxon>Bacteria</taxon>
        <taxon>Pseudomonadati</taxon>
        <taxon>Bacteroidota</taxon>
        <taxon>Cytophagia</taxon>
        <taxon>Cytophagales</taxon>
        <taxon>Flectobacillaceae</taxon>
        <taxon>Flectobacillus</taxon>
    </lineage>
</organism>
<dbReference type="Proteomes" id="UP001236569">
    <property type="component" value="Unassembled WGS sequence"/>
</dbReference>
<comment type="caution">
    <text evidence="2">The sequence shown here is derived from an EMBL/GenBank/DDBJ whole genome shotgun (WGS) entry which is preliminary data.</text>
</comment>
<accession>A0ABT6YMB8</accession>
<dbReference type="EMBL" id="JASHID010000005">
    <property type="protein sequence ID" value="MDI9864341.1"/>
    <property type="molecule type" value="Genomic_DNA"/>
</dbReference>